<evidence type="ECO:0000313" key="3">
    <source>
        <dbReference type="EMBL" id="MDC8787077.1"/>
    </source>
</evidence>
<sequence>MKKRSFVLGACAVLVAPHAMACPSPVSLASSAGHSAAGATGAQVPGLGQLRDGEAWQQWVQQEFVIHGADGSRSVAVLDQCAQAAVADGVSHQFVLGFSCAQALPSGLYRLEHRNGERIDIFLNESGLASAARMRAEFNVLTT</sequence>
<feature type="chain" id="PRO_5045289066" description="DUF6916 domain-containing protein" evidence="1">
    <location>
        <begin position="22"/>
        <end position="143"/>
    </location>
</feature>
<gene>
    <name evidence="3" type="ORF">PRZ01_17945</name>
</gene>
<feature type="signal peptide" evidence="1">
    <location>
        <begin position="1"/>
        <end position="21"/>
    </location>
</feature>
<dbReference type="RefSeq" id="WP_273598217.1">
    <property type="nucleotide sequence ID" value="NZ_JAQQXS010000020.1"/>
</dbReference>
<protein>
    <recommendedName>
        <fullName evidence="2">DUF6916 domain-containing protein</fullName>
    </recommendedName>
</protein>
<name>A0ABT5KW92_9BURK</name>
<evidence type="ECO:0000259" key="2">
    <source>
        <dbReference type="Pfam" id="PF21880"/>
    </source>
</evidence>
<evidence type="ECO:0000256" key="1">
    <source>
        <dbReference type="SAM" id="SignalP"/>
    </source>
</evidence>
<proteinExistence type="predicted"/>
<dbReference type="Pfam" id="PF21880">
    <property type="entry name" value="DUF6916"/>
    <property type="match status" value="1"/>
</dbReference>
<dbReference type="InterPro" id="IPR054209">
    <property type="entry name" value="DUF6916"/>
</dbReference>
<evidence type="ECO:0000313" key="4">
    <source>
        <dbReference type="Proteomes" id="UP001219862"/>
    </source>
</evidence>
<keyword evidence="1" id="KW-0732">Signal</keyword>
<organism evidence="3 4">
    <name type="scientific">Roseateles koreensis</name>
    <dbReference type="NCBI Taxonomy" id="2987526"/>
    <lineage>
        <taxon>Bacteria</taxon>
        <taxon>Pseudomonadati</taxon>
        <taxon>Pseudomonadota</taxon>
        <taxon>Betaproteobacteria</taxon>
        <taxon>Burkholderiales</taxon>
        <taxon>Sphaerotilaceae</taxon>
        <taxon>Roseateles</taxon>
    </lineage>
</organism>
<dbReference type="Proteomes" id="UP001219862">
    <property type="component" value="Unassembled WGS sequence"/>
</dbReference>
<reference evidence="3 4" key="1">
    <citation type="submission" date="2022-10" db="EMBL/GenBank/DDBJ databases">
        <title>paucibacter sp. hw8 Genome sequencing.</title>
        <authorList>
            <person name="Park S."/>
        </authorList>
    </citation>
    <scope>NUCLEOTIDE SEQUENCE [LARGE SCALE GENOMIC DNA]</scope>
    <source>
        <strain evidence="4">hw8</strain>
    </source>
</reference>
<comment type="caution">
    <text evidence="3">The sequence shown here is derived from an EMBL/GenBank/DDBJ whole genome shotgun (WGS) entry which is preliminary data.</text>
</comment>
<accession>A0ABT5KW92</accession>
<dbReference type="EMBL" id="JAQQXS010000020">
    <property type="protein sequence ID" value="MDC8787077.1"/>
    <property type="molecule type" value="Genomic_DNA"/>
</dbReference>
<feature type="domain" description="DUF6916" evidence="2">
    <location>
        <begin position="54"/>
        <end position="126"/>
    </location>
</feature>
<keyword evidence="4" id="KW-1185">Reference proteome</keyword>